<dbReference type="EMBL" id="CP008746">
    <property type="protein sequence ID" value="AKJ38655.1"/>
    <property type="molecule type" value="Genomic_DNA"/>
</dbReference>
<reference evidence="2" key="1">
    <citation type="submission" date="2014-06" db="EMBL/GenBank/DDBJ databases">
        <title>The complete genome sequence of Methanosarcina barkeri CM1.</title>
        <authorList>
            <consortium name="Pastoral Greenhouse Gas Research Consortium"/>
            <person name="Lambie S.C."/>
            <person name="Leahy S.C."/>
            <person name="Kelly W.J."/>
            <person name="Li D."/>
            <person name="Reilly K."/>
            <person name="Attwood G.T."/>
            <person name="Altermann E."/>
        </authorList>
    </citation>
    <scope>NUCLEOTIDE SEQUENCE [LARGE SCALE GENOMIC DNA]</scope>
    <source>
        <strain evidence="2">CM1</strain>
    </source>
</reference>
<organism evidence="1 2">
    <name type="scientific">Methanosarcina barkeri CM1</name>
    <dbReference type="NCBI Taxonomy" id="796385"/>
    <lineage>
        <taxon>Archaea</taxon>
        <taxon>Methanobacteriati</taxon>
        <taxon>Methanobacteriota</taxon>
        <taxon>Stenosarchaea group</taxon>
        <taxon>Methanomicrobia</taxon>
        <taxon>Methanosarcinales</taxon>
        <taxon>Methanosarcinaceae</taxon>
        <taxon>Methanosarcina</taxon>
    </lineage>
</organism>
<sequence length="59" mass="7100">MEETWETRHILLWKKVPPHSSREEGLKYFVVLIPIIHHNNLQFSVFIRHNNDSGTLFED</sequence>
<dbReference type="Proteomes" id="UP000035331">
    <property type="component" value="Chromosome"/>
</dbReference>
<dbReference type="PATRIC" id="fig|796385.3.peg.2026"/>
<reference evidence="1 2" key="2">
    <citation type="journal article" date="2015" name="Stand. Genomic Sci.">
        <title>The complete genome sequence of the rumen methanogen Methanosarcina barkeri CM1.</title>
        <authorList>
            <person name="Lambie S.C."/>
            <person name="Kelly W.J."/>
            <person name="Leahy S.C."/>
            <person name="Li D."/>
            <person name="Reilly K."/>
            <person name="McAllister T.A."/>
            <person name="Valle E.R."/>
            <person name="Attwood G.T."/>
            <person name="Altermann E."/>
        </authorList>
    </citation>
    <scope>NUCLEOTIDE SEQUENCE [LARGE SCALE GENOMIC DNA]</scope>
    <source>
        <strain evidence="1 2">CM1</strain>
    </source>
</reference>
<proteinExistence type="predicted"/>
<gene>
    <name evidence="1" type="ORF">MCM1_1619</name>
</gene>
<accession>A0A0G3CD62</accession>
<evidence type="ECO:0000313" key="2">
    <source>
        <dbReference type="Proteomes" id="UP000035331"/>
    </source>
</evidence>
<evidence type="ECO:0000313" key="1">
    <source>
        <dbReference type="EMBL" id="AKJ38655.1"/>
    </source>
</evidence>
<name>A0A0G3CD62_METBA</name>
<dbReference type="AlphaFoldDB" id="A0A0G3CD62"/>
<protein>
    <submittedName>
        <fullName evidence="1">Uncharacterized protein</fullName>
    </submittedName>
</protein>